<comment type="pathway">
    <text evidence="3 12">One-carbon metabolism; formaldehyde degradation; formate from formaldehyde (H(4)MPT route): step 3/5.</text>
</comment>
<dbReference type="InterPro" id="IPR003209">
    <property type="entry name" value="METHMP_CycHdrlase"/>
</dbReference>
<comment type="function">
    <text evidence="1 12">Catalyzes the hydrolysis of methenyl-H(4)MPT(+) to 5-formyl-H(4)MPT.</text>
</comment>
<dbReference type="EC" id="3.5.4.27" evidence="5 12"/>
<dbReference type="Proteomes" id="UP000185093">
    <property type="component" value="Unassembled WGS sequence"/>
</dbReference>
<keyword evidence="8 12" id="KW-0554">One-carbon metabolism</keyword>
<evidence type="ECO:0000313" key="13">
    <source>
        <dbReference type="EMBL" id="SIN79620.1"/>
    </source>
</evidence>
<evidence type="ECO:0000256" key="7">
    <source>
        <dbReference type="ARBA" id="ARBA00022490"/>
    </source>
</evidence>
<keyword evidence="14" id="KW-1185">Reference proteome</keyword>
<dbReference type="NCBIfam" id="TIGR03120">
    <property type="entry name" value="one_C_mch"/>
    <property type="match status" value="1"/>
</dbReference>
<keyword evidence="9 12" id="KW-0378">Hydrolase</keyword>
<dbReference type="CDD" id="cd00545">
    <property type="entry name" value="MCH"/>
    <property type="match status" value="1"/>
</dbReference>
<evidence type="ECO:0000256" key="6">
    <source>
        <dbReference type="ARBA" id="ARBA00020597"/>
    </source>
</evidence>
<reference evidence="13 14" key="1">
    <citation type="submission" date="2016-11" db="EMBL/GenBank/DDBJ databases">
        <authorList>
            <person name="Varghese N."/>
            <person name="Submissions S."/>
        </authorList>
    </citation>
    <scope>NUCLEOTIDE SEQUENCE [LARGE SCALE GENOMIC DNA]</scope>
    <source>
        <strain evidence="13 14">DSM 20664</strain>
    </source>
</reference>
<keyword evidence="7 12" id="KW-0963">Cytoplasm</keyword>
<dbReference type="Gene3D" id="3.30.1030.10">
    <property type="entry name" value="Methenyltetrahydromethanopterin Cyclohydrolase, Chain A, domain 2"/>
    <property type="match status" value="1"/>
</dbReference>
<proteinExistence type="inferred from homology"/>
<comment type="similarity">
    <text evidence="4 12">Belongs to the MCH family.</text>
</comment>
<evidence type="ECO:0000313" key="14">
    <source>
        <dbReference type="Proteomes" id="UP000185093"/>
    </source>
</evidence>
<evidence type="ECO:0000256" key="2">
    <source>
        <dbReference type="ARBA" id="ARBA00004496"/>
    </source>
</evidence>
<evidence type="ECO:0000256" key="12">
    <source>
        <dbReference type="HAMAP-Rule" id="MF_00486"/>
    </source>
</evidence>
<comment type="caution">
    <text evidence="13">The sequence shown here is derived from an EMBL/GenBank/DDBJ whole genome shotgun (WGS) entry which is preliminary data.</text>
</comment>
<evidence type="ECO:0000256" key="10">
    <source>
        <dbReference type="ARBA" id="ARBA00030468"/>
    </source>
</evidence>
<accession>A0ABY1JFL3</accession>
<evidence type="ECO:0000256" key="1">
    <source>
        <dbReference type="ARBA" id="ARBA00004058"/>
    </source>
</evidence>
<evidence type="ECO:0000256" key="9">
    <source>
        <dbReference type="ARBA" id="ARBA00022801"/>
    </source>
</evidence>
<comment type="subcellular location">
    <subcellularLocation>
        <location evidence="2 12">Cytoplasm</location>
    </subcellularLocation>
</comment>
<gene>
    <name evidence="12" type="primary">mch</name>
    <name evidence="13" type="ORF">SAMN05444368_1985</name>
</gene>
<organism evidence="13 14">
    <name type="scientific">Acetomicrobium flavidum</name>
    <dbReference type="NCBI Taxonomy" id="49896"/>
    <lineage>
        <taxon>Bacteria</taxon>
        <taxon>Thermotogati</taxon>
        <taxon>Synergistota</taxon>
        <taxon>Synergistia</taxon>
        <taxon>Synergistales</taxon>
        <taxon>Acetomicrobiaceae</taxon>
        <taxon>Acetomicrobium</taxon>
    </lineage>
</organism>
<protein>
    <recommendedName>
        <fullName evidence="6 12">Methenyltetrahydromethanopterin cyclohydrolase</fullName>
        <ecNumber evidence="5 12">3.5.4.27</ecNumber>
    </recommendedName>
    <alternativeName>
        <fullName evidence="10 12">Methenyl-H4MPT cyclohydrolase</fullName>
    </alternativeName>
</protein>
<evidence type="ECO:0000256" key="3">
    <source>
        <dbReference type="ARBA" id="ARBA00005087"/>
    </source>
</evidence>
<evidence type="ECO:0000256" key="8">
    <source>
        <dbReference type="ARBA" id="ARBA00022563"/>
    </source>
</evidence>
<comment type="catalytic activity">
    <reaction evidence="11 12">
        <text>5,10-methenyl-5,6,7,8-tetrahydromethanopterin + H2O = N(5)-formyl-5,6,7,8-tetrahydromethanopterin + H(+)</text>
        <dbReference type="Rhea" id="RHEA:19053"/>
        <dbReference type="ChEBI" id="CHEBI:15377"/>
        <dbReference type="ChEBI" id="CHEBI:15378"/>
        <dbReference type="ChEBI" id="CHEBI:58018"/>
        <dbReference type="ChEBI" id="CHEBI:58337"/>
        <dbReference type="EC" id="3.5.4.27"/>
    </reaction>
</comment>
<dbReference type="SUPFAM" id="SSF56199">
    <property type="entry name" value="Methenyltetrahydromethanopterin cyclohydrolase"/>
    <property type="match status" value="1"/>
</dbReference>
<dbReference type="Pfam" id="PF02289">
    <property type="entry name" value="MCH"/>
    <property type="match status" value="1"/>
</dbReference>
<evidence type="ECO:0000256" key="4">
    <source>
        <dbReference type="ARBA" id="ARBA00006902"/>
    </source>
</evidence>
<sequence>MINLNESAFKRVKEMIDRSDEVGVSAFKAGCGATIVDAGINSNGSYEAGRLFAEACLGGLGSVSFAVDLELSAPSVVVKVANPSVACLASQYAGWALKGEGFYALGSGPARSLYGNEPLYATLGYRERSSVAVLAIESSKFPPDSLLETVAACCKVDISNLYVLIAPTNSLAGSIQIVSRVVETALHKLFELGYDVSKVLHGFGTCPIPPLPEDFMTAMGWTNDAVLYGGKVWITLRDEVAVDSLVEKLPSSSSSDYGLPFLDLFKRYNYDFYQVDPMLFSPAVVTINNLATGHLSSVGRENVELLRREWFR</sequence>
<name>A0ABY1JFL3_9BACT</name>
<dbReference type="RefSeq" id="WP_074200102.1">
    <property type="nucleotide sequence ID" value="NZ_FSQZ01000001.1"/>
</dbReference>
<dbReference type="Gene3D" id="3.10.340.11">
    <property type="entry name" value="Methenyltetrahydromethanopterin Cyclohydrolase, Chain A, domain 1"/>
    <property type="match status" value="1"/>
</dbReference>
<dbReference type="EMBL" id="FSQZ01000001">
    <property type="protein sequence ID" value="SIN79620.1"/>
    <property type="molecule type" value="Genomic_DNA"/>
</dbReference>
<dbReference type="HAMAP" id="MF_00486">
    <property type="entry name" value="McH"/>
    <property type="match status" value="1"/>
</dbReference>
<evidence type="ECO:0000256" key="11">
    <source>
        <dbReference type="ARBA" id="ARBA00048684"/>
    </source>
</evidence>
<evidence type="ECO:0000256" key="5">
    <source>
        <dbReference type="ARBA" id="ARBA00012765"/>
    </source>
</evidence>